<dbReference type="InterPro" id="IPR024983">
    <property type="entry name" value="CHAT_dom"/>
</dbReference>
<dbReference type="SUPFAM" id="SSF81901">
    <property type="entry name" value="HCP-like"/>
    <property type="match status" value="1"/>
</dbReference>
<reference evidence="2 3" key="1">
    <citation type="submission" date="2014-04" db="EMBL/GenBank/DDBJ databases">
        <authorList>
            <consortium name="DOE Joint Genome Institute"/>
            <person name="Kuo A."/>
            <person name="Tarkka M."/>
            <person name="Buscot F."/>
            <person name="Kohler A."/>
            <person name="Nagy L.G."/>
            <person name="Floudas D."/>
            <person name="Copeland A."/>
            <person name="Barry K.W."/>
            <person name="Cichocki N."/>
            <person name="Veneault-Fourrey C."/>
            <person name="LaButti K."/>
            <person name="Lindquist E.A."/>
            <person name="Lipzen A."/>
            <person name="Lundell T."/>
            <person name="Morin E."/>
            <person name="Murat C."/>
            <person name="Sun H."/>
            <person name="Tunlid A."/>
            <person name="Henrissat B."/>
            <person name="Grigoriev I.V."/>
            <person name="Hibbett D.S."/>
            <person name="Martin F."/>
            <person name="Nordberg H.P."/>
            <person name="Cantor M.N."/>
            <person name="Hua S.X."/>
        </authorList>
    </citation>
    <scope>NUCLEOTIDE SEQUENCE [LARGE SCALE GENOMIC DNA]</scope>
    <source>
        <strain evidence="2 3">F 1598</strain>
    </source>
</reference>
<organism evidence="2 3">
    <name type="scientific">Piloderma croceum (strain F 1598)</name>
    <dbReference type="NCBI Taxonomy" id="765440"/>
    <lineage>
        <taxon>Eukaryota</taxon>
        <taxon>Fungi</taxon>
        <taxon>Dikarya</taxon>
        <taxon>Basidiomycota</taxon>
        <taxon>Agaricomycotina</taxon>
        <taxon>Agaricomycetes</taxon>
        <taxon>Agaricomycetidae</taxon>
        <taxon>Atheliales</taxon>
        <taxon>Atheliaceae</taxon>
        <taxon>Piloderma</taxon>
    </lineage>
</organism>
<feature type="domain" description="CHAT" evidence="1">
    <location>
        <begin position="784"/>
        <end position="1073"/>
    </location>
</feature>
<protein>
    <recommendedName>
        <fullName evidence="1">CHAT domain-containing protein</fullName>
    </recommendedName>
</protein>
<dbReference type="InterPro" id="IPR011990">
    <property type="entry name" value="TPR-like_helical_dom_sf"/>
</dbReference>
<dbReference type="PANTHER" id="PTHR19959:SF119">
    <property type="entry name" value="FUNGAL LIPASE-LIKE DOMAIN-CONTAINING PROTEIN"/>
    <property type="match status" value="1"/>
</dbReference>
<proteinExistence type="predicted"/>
<dbReference type="Proteomes" id="UP000054166">
    <property type="component" value="Unassembled WGS sequence"/>
</dbReference>
<accession>A0A0C3GCI7</accession>
<name>A0A0C3GCI7_PILCF</name>
<sequence>MRYFTLGVSQLRRFERSGEHPELENAITSQLKAVEYSDAETPNLAVYLSHLSDCQMHRFDCLDSLADLVAAVSNEQKAVDLTGGRNPIMLSNLGCTLLRRFERLGVPDDLDSSILNCLAAVEHTAQGDPDKPLRLSNLGTSQMLRYERYSRLPDLEMALSNHEHAVKLTNYGHPAYLSHLGHSLHSRFERLGLPDDLEGSIVNFVTAAALADDRHPEKPDFLSNLGGSLQTRFLRRGNLDDLENAIINRQKAVDLASDHHRKRPMYLMNLGICQENRFQRLGQLADIDNAISNHQMAIELTHDGHPNKPGRLSNLGTSLFTRFRRLGFMADLENAISIQQSAVDLTDDKFPDKRMYLSNLGSMQYSRFEHLRKQLDLNNAISNLQMAVDLTPDDDPKKLGRLSNLGNSQYHGEPSDLENAISNQRSAVELTDDGHPNKPGFLSNLSCSQRLRFERQGQSDDLENAISNEEKAIMLTGDEHPHKAIYLSNLGKNLHSRFRCHGDQNDLEASIDAAKAAAQLKSAHPHQALAAARSWAQVAHENGKLLSALDGYRAALEILPKVAWLGLDASSHHHMRLLEKSETLGCLAATCAIQLDRFGEAAELLDLCRSVFWQQASSLRSDLKALKGADPKLADELESIGRKLDADNLGSSAAIIEEQYTRFHRSEAFGKERRRLAGVWEGLLERVRLIPKFKYFLKPVPFQQLRQSAASGEVVIINISGYGADALIFGVSGPIEHVPLPKINIEKLTKIVSNVMLNRSADARSPEHDRAAQRRNLTIRNLQNTLRVIWRVILVPIFDKMRLPLESYPGLPQRRIWWYPTGPLTFIPIHAAGPDKGSINVSCIVISSYVTTLSALFEAQKTRMSASQPKPKLLAISQPETPGQARIPQSTPEVLKVIEAARSASWSGDDILHLHGSDATVDRVLEALDTSSWIHFACHGSQDPIMGTKSAFALHDGHLKLDKIASKRLSVGQFAFLSACHTASGLRELPGEAMHLAAGLQFSGFQSVIATMWGISDDDAPRVADDTYRYLFRNGIGGLDPSDAATALSRAVLRLREDPKVTLDRWAPFVHFGI</sequence>
<reference evidence="3" key="2">
    <citation type="submission" date="2015-01" db="EMBL/GenBank/DDBJ databases">
        <title>Evolutionary Origins and Diversification of the Mycorrhizal Mutualists.</title>
        <authorList>
            <consortium name="DOE Joint Genome Institute"/>
            <consortium name="Mycorrhizal Genomics Consortium"/>
            <person name="Kohler A."/>
            <person name="Kuo A."/>
            <person name="Nagy L.G."/>
            <person name="Floudas D."/>
            <person name="Copeland A."/>
            <person name="Barry K.W."/>
            <person name="Cichocki N."/>
            <person name="Veneault-Fourrey C."/>
            <person name="LaButti K."/>
            <person name="Lindquist E.A."/>
            <person name="Lipzen A."/>
            <person name="Lundell T."/>
            <person name="Morin E."/>
            <person name="Murat C."/>
            <person name="Riley R."/>
            <person name="Ohm R."/>
            <person name="Sun H."/>
            <person name="Tunlid A."/>
            <person name="Henrissat B."/>
            <person name="Grigoriev I.V."/>
            <person name="Hibbett D.S."/>
            <person name="Martin F."/>
        </authorList>
    </citation>
    <scope>NUCLEOTIDE SEQUENCE [LARGE SCALE GENOMIC DNA]</scope>
    <source>
        <strain evidence="3">F 1598</strain>
    </source>
</reference>
<keyword evidence="3" id="KW-1185">Reference proteome</keyword>
<evidence type="ECO:0000313" key="2">
    <source>
        <dbReference type="EMBL" id="KIM89429.1"/>
    </source>
</evidence>
<dbReference type="EMBL" id="KN832975">
    <property type="protein sequence ID" value="KIM89429.1"/>
    <property type="molecule type" value="Genomic_DNA"/>
</dbReference>
<dbReference type="HOGENOM" id="CLU_001305_0_1_1"/>
<dbReference type="InParanoid" id="A0A0C3GCI7"/>
<evidence type="ECO:0000313" key="3">
    <source>
        <dbReference type="Proteomes" id="UP000054166"/>
    </source>
</evidence>
<gene>
    <name evidence="2" type="ORF">PILCRDRAFT_60841</name>
</gene>
<dbReference type="Gene3D" id="1.25.40.10">
    <property type="entry name" value="Tetratricopeptide repeat domain"/>
    <property type="match status" value="3"/>
</dbReference>
<dbReference type="PANTHER" id="PTHR19959">
    <property type="entry name" value="KINESIN LIGHT CHAIN"/>
    <property type="match status" value="1"/>
</dbReference>
<dbReference type="AlphaFoldDB" id="A0A0C3GCI7"/>
<dbReference type="Pfam" id="PF12770">
    <property type="entry name" value="CHAT"/>
    <property type="match status" value="1"/>
</dbReference>
<evidence type="ECO:0000259" key="1">
    <source>
        <dbReference type="Pfam" id="PF12770"/>
    </source>
</evidence>
<dbReference type="OrthoDB" id="9991317at2759"/>